<sequence length="367" mass="38812">MAVAIYPLQRAAQAPVDWVRDASAYLDSPVKTQSELSTLRQANVALSLQAQLAAQLRIENNRLRSLLHLQQSLPPKAVAAQIGAQASDPFSRKILIDRGSVQGIEPGAPVVDETGLLGQVTRVYPWSAEVTLITDRDAVVPVQNQRTGERGLLYGEPGQGQGGLELRWMPAGADVRPGDALVTSGVDGIYPAGLRVARVTAVFRQRDTAFARVLCTPVADVEGGRHVLVLQPLTPLAPAPPANASKSRVGSGARSPSAAGPPQGGERPLGGQRSVGAKISALGLKVRNGCTYHGVAINVDMDLQPFDWINPCGYAGLRTADMAGLGARASVDEVAQVFAEEFAALWHRGGDAPNMTEDRALPQPQRT</sequence>
<dbReference type="InterPro" id="IPR042175">
    <property type="entry name" value="Cell/Rod_MreC_2"/>
</dbReference>
<dbReference type="PANTHER" id="PTHR34138">
    <property type="entry name" value="CELL SHAPE-DETERMINING PROTEIN MREC"/>
    <property type="match status" value="1"/>
</dbReference>
<dbReference type="InterPro" id="IPR045864">
    <property type="entry name" value="aa-tRNA-synth_II/BPL/LPL"/>
</dbReference>
<feature type="region of interest" description="Disordered" evidence="5">
    <location>
        <begin position="239"/>
        <end position="272"/>
    </location>
</feature>
<dbReference type="InterPro" id="IPR055342">
    <property type="entry name" value="MreC_beta-barrel_core"/>
</dbReference>
<proteinExistence type="inferred from homology"/>
<dbReference type="EMBL" id="MLJW01005542">
    <property type="protein sequence ID" value="OIQ68038.1"/>
    <property type="molecule type" value="Genomic_DNA"/>
</dbReference>
<evidence type="ECO:0000256" key="1">
    <source>
        <dbReference type="ARBA" id="ARBA00009369"/>
    </source>
</evidence>
<dbReference type="GO" id="GO:0005886">
    <property type="term" value="C:plasma membrane"/>
    <property type="evidence" value="ECO:0007669"/>
    <property type="project" value="TreeGrafter"/>
</dbReference>
<name>A0A1J5P9S4_9ZZZZ</name>
<evidence type="ECO:0000259" key="6">
    <source>
        <dbReference type="PROSITE" id="PS51733"/>
    </source>
</evidence>
<evidence type="ECO:0000256" key="3">
    <source>
        <dbReference type="ARBA" id="ARBA00022960"/>
    </source>
</evidence>
<dbReference type="InterPro" id="IPR007221">
    <property type="entry name" value="MreC"/>
</dbReference>
<dbReference type="PANTHER" id="PTHR34138:SF1">
    <property type="entry name" value="CELL SHAPE-DETERMINING PROTEIN MREC"/>
    <property type="match status" value="1"/>
</dbReference>
<evidence type="ECO:0000313" key="7">
    <source>
        <dbReference type="EMBL" id="OIQ68038.1"/>
    </source>
</evidence>
<evidence type="ECO:0000256" key="5">
    <source>
        <dbReference type="SAM" id="MobiDB-lite"/>
    </source>
</evidence>
<gene>
    <name evidence="7" type="primary">mreC_14</name>
    <name evidence="7" type="ORF">GALL_503750</name>
</gene>
<comment type="similarity">
    <text evidence="1">Belongs to the MreC family.</text>
</comment>
<dbReference type="InterPro" id="IPR042177">
    <property type="entry name" value="Cell/Rod_1"/>
</dbReference>
<reference evidence="7" key="1">
    <citation type="submission" date="2016-10" db="EMBL/GenBank/DDBJ databases">
        <title>Sequence of Gallionella enrichment culture.</title>
        <authorList>
            <person name="Poehlein A."/>
            <person name="Muehling M."/>
            <person name="Daniel R."/>
        </authorList>
    </citation>
    <scope>NUCLEOTIDE SEQUENCE</scope>
</reference>
<keyword evidence="3" id="KW-0133">Cell shape</keyword>
<dbReference type="Pfam" id="PF21948">
    <property type="entry name" value="LplA-B_cat"/>
    <property type="match status" value="1"/>
</dbReference>
<dbReference type="AlphaFoldDB" id="A0A1J5P9S4"/>
<dbReference type="Gene3D" id="2.40.10.350">
    <property type="entry name" value="Rod shape-determining protein MreC, domain 2"/>
    <property type="match status" value="1"/>
</dbReference>
<dbReference type="PROSITE" id="PS51733">
    <property type="entry name" value="BPL_LPL_CATALYTIC"/>
    <property type="match status" value="1"/>
</dbReference>
<dbReference type="SUPFAM" id="SSF55681">
    <property type="entry name" value="Class II aaRS and biotin synthetases"/>
    <property type="match status" value="1"/>
</dbReference>
<dbReference type="Pfam" id="PF04085">
    <property type="entry name" value="MreC"/>
    <property type="match status" value="1"/>
</dbReference>
<feature type="domain" description="BPL/LPL catalytic" evidence="6">
    <location>
        <begin position="157"/>
        <end position="350"/>
    </location>
</feature>
<dbReference type="Gene3D" id="2.40.10.340">
    <property type="entry name" value="Rod shape-determining protein MreC, domain 1"/>
    <property type="match status" value="1"/>
</dbReference>
<evidence type="ECO:0000256" key="2">
    <source>
        <dbReference type="ARBA" id="ARBA00013855"/>
    </source>
</evidence>
<accession>A0A1J5P9S4</accession>
<dbReference type="Gene3D" id="3.30.930.10">
    <property type="entry name" value="Bira Bifunctional Protein, Domain 2"/>
    <property type="match status" value="1"/>
</dbReference>
<dbReference type="GO" id="GO:0008360">
    <property type="term" value="P:regulation of cell shape"/>
    <property type="evidence" value="ECO:0007669"/>
    <property type="project" value="UniProtKB-KW"/>
</dbReference>
<dbReference type="NCBIfam" id="TIGR00219">
    <property type="entry name" value="mreC"/>
    <property type="match status" value="1"/>
</dbReference>
<comment type="caution">
    <text evidence="7">The sequence shown here is derived from an EMBL/GenBank/DDBJ whole genome shotgun (WGS) entry which is preliminary data.</text>
</comment>
<organism evidence="7">
    <name type="scientific">mine drainage metagenome</name>
    <dbReference type="NCBI Taxonomy" id="410659"/>
    <lineage>
        <taxon>unclassified sequences</taxon>
        <taxon>metagenomes</taxon>
        <taxon>ecological metagenomes</taxon>
    </lineage>
</organism>
<dbReference type="InterPro" id="IPR004143">
    <property type="entry name" value="BPL_LPL_catalytic"/>
</dbReference>
<protein>
    <recommendedName>
        <fullName evidence="2">Cell shape-determining protein MreC</fullName>
    </recommendedName>
    <alternativeName>
        <fullName evidence="4">Cell shape protein MreC</fullName>
    </alternativeName>
</protein>
<evidence type="ECO:0000256" key="4">
    <source>
        <dbReference type="ARBA" id="ARBA00032089"/>
    </source>
</evidence>